<dbReference type="EMBL" id="QRID01000007">
    <property type="protein sequence ID" value="RHG28625.1"/>
    <property type="molecule type" value="Genomic_DNA"/>
</dbReference>
<dbReference type="PROSITE" id="PS00924">
    <property type="entry name" value="ASP_GLU_RACEMASE_2"/>
    <property type="match status" value="1"/>
</dbReference>
<dbReference type="Proteomes" id="UP000284051">
    <property type="component" value="Unassembled WGS sequence"/>
</dbReference>
<dbReference type="AlphaFoldDB" id="A0A414T312"/>
<name>A0A414T312_9FIRM</name>
<evidence type="ECO:0000313" key="3">
    <source>
        <dbReference type="EMBL" id="RHG28625.1"/>
    </source>
</evidence>
<protein>
    <submittedName>
        <fullName evidence="3">Aspartate/glutamate racemase family protein</fullName>
    </submittedName>
</protein>
<dbReference type="InterPro" id="IPR001920">
    <property type="entry name" value="Asp/Glu_race"/>
</dbReference>
<evidence type="ECO:0000256" key="1">
    <source>
        <dbReference type="ARBA" id="ARBA00007847"/>
    </source>
</evidence>
<keyword evidence="2" id="KW-0413">Isomerase</keyword>
<dbReference type="InterPro" id="IPR004380">
    <property type="entry name" value="Asp_race"/>
</dbReference>
<dbReference type="InterPro" id="IPR015942">
    <property type="entry name" value="Asp/Glu/hydantoin_racemase"/>
</dbReference>
<dbReference type="InterPro" id="IPR033134">
    <property type="entry name" value="Asp/Glu_racemase_AS_2"/>
</dbReference>
<gene>
    <name evidence="3" type="ORF">DW264_09235</name>
</gene>
<comment type="similarity">
    <text evidence="1">Belongs to the aspartate/glutamate racemases family.</text>
</comment>
<dbReference type="GO" id="GO:0047661">
    <property type="term" value="F:amino-acid racemase activity"/>
    <property type="evidence" value="ECO:0007669"/>
    <property type="project" value="InterPro"/>
</dbReference>
<dbReference type="Pfam" id="PF01177">
    <property type="entry name" value="Asp_Glu_race"/>
    <property type="match status" value="1"/>
</dbReference>
<dbReference type="PANTHER" id="PTHR21198">
    <property type="entry name" value="GLUTAMATE RACEMASE"/>
    <property type="match status" value="1"/>
</dbReference>
<dbReference type="SUPFAM" id="SSF53681">
    <property type="entry name" value="Aspartate/glutamate racemase"/>
    <property type="match status" value="2"/>
</dbReference>
<dbReference type="RefSeq" id="WP_118772417.1">
    <property type="nucleotide sequence ID" value="NZ_QRID01000007.1"/>
</dbReference>
<sequence length="237" mass="27560">MYSEKIGIIGGFGAYAGLDFYKRLLECFSTGNERDYPHVIMDNNFTMPSRTRALLYDECVDEIVKDIADSVRLMLSNEVDKIVLVCGTAHYFLEQVYELLPEAREHIVDIIDCLGERLQKEGITECFVIAAEGALKKELYKKRLKEYGVKCIVPEEDEYGQIRCFIEAVKRHSLEEDTVAQFLSFLKKYACHHIVLGCTEFPVLVDYIKNIRKKELEPYFFYDPLEEVIINLKRDLR</sequence>
<accession>A0A414T312</accession>
<proteinExistence type="inferred from homology"/>
<dbReference type="PANTHER" id="PTHR21198:SF7">
    <property type="entry name" value="ASPARTATE-GLUTAMATE RACEMASE FAMILY"/>
    <property type="match status" value="1"/>
</dbReference>
<organism evidence="3 4">
    <name type="scientific">Roseburia intestinalis</name>
    <dbReference type="NCBI Taxonomy" id="166486"/>
    <lineage>
        <taxon>Bacteria</taxon>
        <taxon>Bacillati</taxon>
        <taxon>Bacillota</taxon>
        <taxon>Clostridia</taxon>
        <taxon>Lachnospirales</taxon>
        <taxon>Lachnospiraceae</taxon>
        <taxon>Roseburia</taxon>
    </lineage>
</organism>
<dbReference type="NCBIfam" id="TIGR00035">
    <property type="entry name" value="asp_race"/>
    <property type="match status" value="1"/>
</dbReference>
<evidence type="ECO:0000256" key="2">
    <source>
        <dbReference type="ARBA" id="ARBA00023235"/>
    </source>
</evidence>
<dbReference type="Gene3D" id="3.40.50.1860">
    <property type="match status" value="2"/>
</dbReference>
<evidence type="ECO:0000313" key="4">
    <source>
        <dbReference type="Proteomes" id="UP000284051"/>
    </source>
</evidence>
<reference evidence="3 4" key="1">
    <citation type="submission" date="2018-08" db="EMBL/GenBank/DDBJ databases">
        <title>A genome reference for cultivated species of the human gut microbiota.</title>
        <authorList>
            <person name="Zou Y."/>
            <person name="Xue W."/>
            <person name="Luo G."/>
        </authorList>
    </citation>
    <scope>NUCLEOTIDE SEQUENCE [LARGE SCALE GENOMIC DNA]</scope>
    <source>
        <strain evidence="3 4">AM22-21LB</strain>
    </source>
</reference>
<comment type="caution">
    <text evidence="3">The sequence shown here is derived from an EMBL/GenBank/DDBJ whole genome shotgun (WGS) entry which is preliminary data.</text>
</comment>